<feature type="transmembrane region" description="Helical" evidence="1">
    <location>
        <begin position="65"/>
        <end position="86"/>
    </location>
</feature>
<organism evidence="2 3">
    <name type="scientific">Rheinheimera baltica</name>
    <dbReference type="NCBI Taxonomy" id="67576"/>
    <lineage>
        <taxon>Bacteria</taxon>
        <taxon>Pseudomonadati</taxon>
        <taxon>Pseudomonadota</taxon>
        <taxon>Gammaproteobacteria</taxon>
        <taxon>Chromatiales</taxon>
        <taxon>Chromatiaceae</taxon>
        <taxon>Rheinheimera</taxon>
    </lineage>
</organism>
<feature type="transmembrane region" description="Helical" evidence="1">
    <location>
        <begin position="126"/>
        <end position="147"/>
    </location>
</feature>
<name>A0ABT9HZQ8_9GAMM</name>
<feature type="transmembrane region" description="Helical" evidence="1">
    <location>
        <begin position="219"/>
        <end position="238"/>
    </location>
</feature>
<keyword evidence="1" id="KW-1133">Transmembrane helix</keyword>
<sequence>MLINAVLVYTRELLPVLLLVALILRIQRTGKRKLLLQSAAMSLLLMLLLAPWLGDITQLAEGNGLELLFVAAHGLTLLALMLFAGAAKWHRSAAIIALSAQAVLCGINLLLYGLTSHGSHEATESIWLGATLGVGIGLSIAVLWYQLLAELDRFGFFVLALMTGFIAARQSSAIVALLGQIDWVSSGQVIWDSGQLINEQSEVGVFIQAWFGYEATPDALQLSCWILTLVLMTILWQWRRPTQ</sequence>
<gene>
    <name evidence="2" type="ORF">ORJ04_09440</name>
</gene>
<feature type="transmembrane region" description="Helical" evidence="1">
    <location>
        <begin position="93"/>
        <end position="114"/>
    </location>
</feature>
<feature type="transmembrane region" description="Helical" evidence="1">
    <location>
        <begin position="154"/>
        <end position="178"/>
    </location>
</feature>
<evidence type="ECO:0000313" key="2">
    <source>
        <dbReference type="EMBL" id="MDP5136171.1"/>
    </source>
</evidence>
<dbReference type="RefSeq" id="WP_305975408.1">
    <property type="nucleotide sequence ID" value="NZ_JAPJDZ010000019.1"/>
</dbReference>
<reference evidence="2 3" key="1">
    <citation type="submission" date="2022-11" db="EMBL/GenBank/DDBJ databases">
        <title>Viruses from the air-sea interface of a natural surface slick.</title>
        <authorList>
            <person name="Rahlff J."/>
            <person name="Holmfeldt K."/>
        </authorList>
    </citation>
    <scope>NUCLEOTIDE SEQUENCE [LARGE SCALE GENOMIC DNA]</scope>
    <source>
        <strain evidence="2 3">SMS4</strain>
    </source>
</reference>
<dbReference type="Proteomes" id="UP001231109">
    <property type="component" value="Unassembled WGS sequence"/>
</dbReference>
<protein>
    <recommendedName>
        <fullName evidence="4">High-affinity iron permease</fullName>
    </recommendedName>
</protein>
<feature type="transmembrane region" description="Helical" evidence="1">
    <location>
        <begin position="34"/>
        <end position="53"/>
    </location>
</feature>
<feature type="transmembrane region" description="Helical" evidence="1">
    <location>
        <begin position="6"/>
        <end position="27"/>
    </location>
</feature>
<keyword evidence="3" id="KW-1185">Reference proteome</keyword>
<accession>A0ABT9HZQ8</accession>
<proteinExistence type="predicted"/>
<dbReference type="EMBL" id="JAPJDZ010000019">
    <property type="protein sequence ID" value="MDP5136171.1"/>
    <property type="molecule type" value="Genomic_DNA"/>
</dbReference>
<keyword evidence="1" id="KW-0812">Transmembrane</keyword>
<evidence type="ECO:0000313" key="3">
    <source>
        <dbReference type="Proteomes" id="UP001231109"/>
    </source>
</evidence>
<evidence type="ECO:0000256" key="1">
    <source>
        <dbReference type="SAM" id="Phobius"/>
    </source>
</evidence>
<comment type="caution">
    <text evidence="2">The sequence shown here is derived from an EMBL/GenBank/DDBJ whole genome shotgun (WGS) entry which is preliminary data.</text>
</comment>
<keyword evidence="1" id="KW-0472">Membrane</keyword>
<evidence type="ECO:0008006" key="4">
    <source>
        <dbReference type="Google" id="ProtNLM"/>
    </source>
</evidence>